<evidence type="ECO:0000256" key="1">
    <source>
        <dbReference type="SAM" id="MobiDB-lite"/>
    </source>
</evidence>
<dbReference type="GO" id="GO:0005886">
    <property type="term" value="C:plasma membrane"/>
    <property type="evidence" value="ECO:0007669"/>
    <property type="project" value="InterPro"/>
</dbReference>
<dbReference type="AlphaFoldDB" id="A0A9P8D0L4"/>
<feature type="compositionally biased region" description="Basic and acidic residues" evidence="1">
    <location>
        <begin position="809"/>
        <end position="818"/>
    </location>
</feature>
<keyword evidence="2" id="KW-0812">Transmembrane</keyword>
<feature type="transmembrane region" description="Helical" evidence="2">
    <location>
        <begin position="82"/>
        <end position="99"/>
    </location>
</feature>
<feature type="transmembrane region" description="Helical" evidence="2">
    <location>
        <begin position="205"/>
        <end position="235"/>
    </location>
</feature>
<feature type="compositionally biased region" description="Low complexity" evidence="1">
    <location>
        <begin position="723"/>
        <end position="740"/>
    </location>
</feature>
<feature type="transmembrane region" description="Helical" evidence="2">
    <location>
        <begin position="37"/>
        <end position="62"/>
    </location>
</feature>
<proteinExistence type="predicted"/>
<feature type="compositionally biased region" description="Acidic residues" evidence="1">
    <location>
        <begin position="833"/>
        <end position="851"/>
    </location>
</feature>
<protein>
    <submittedName>
        <fullName evidence="3">Uncharacterized protein</fullName>
    </submittedName>
</protein>
<feature type="compositionally biased region" description="Low complexity" evidence="1">
    <location>
        <begin position="900"/>
        <end position="914"/>
    </location>
</feature>
<feature type="region of interest" description="Disordered" evidence="1">
    <location>
        <begin position="890"/>
        <end position="916"/>
    </location>
</feature>
<feature type="compositionally biased region" description="Polar residues" evidence="1">
    <location>
        <begin position="820"/>
        <end position="830"/>
    </location>
</feature>
<keyword evidence="2" id="KW-1133">Transmembrane helix</keyword>
<comment type="caution">
    <text evidence="3">The sequence shown here is derived from an EMBL/GenBank/DDBJ whole genome shotgun (WGS) entry which is preliminary data.</text>
</comment>
<feature type="region of interest" description="Disordered" evidence="1">
    <location>
        <begin position="710"/>
        <end position="742"/>
    </location>
</feature>
<sequence>MANSGWKEEAESLHKFDSINVSDFHNDSFWAHLHYTWVWIMFVKTILVFCGEIWTCIILLVYGPTWSTSSATIGIDISVARWIFAASILLTCVLLALAFRKANRAIKSRYISSVVSNKVAGEFYRLQDYNYFCFFEMIRDSKKLHEKLSFLVVSQLKGWKFLAIQTPRQIVNIMTLFAFMGAIGLDIHNLGDIGQHFPELKNADVFTFCVMIFTFVMFICSVLATFAAMVLWIPLSPKVQGSLKSFVYHRMIKRIDAMVKNPAKQGANRTHFGEQRQFKYPSDDADPGSGGAGNTSHPHSRSGRPHPRRQKPTLPNIDPDPYDQDPSSVYPSPASSSHQLLKHASVTELSSSPIMYPSTMTTVTSPVLTTIRHSMRREQPQLQFYQNGALSHHKTHREYSQDYHDAYPRTPWAASDHTLGETGLESWSAQHGFPAGEGLECTSPTAQQFMGSCRPDSGVLPVMTDPYYKQTANLESESQNELDAAVARINSAVYQPGKTENEQYNSLFKGIAESHERVKANRSRGSSRIHTRSLSIDPLGAMDPMEQQGATDIAHHHERYLPTPDSSLAPSSRLGYTHDPYSYDDPAFPSTALDPLYVTFMSSATPSPLPSSSSSATTSPCLSPRRLSNRQVCPSYQQHGPCPPSLTRVSTTPLRKFSEASISATQVAILLGNSSIDTSRAASTERECELDDLHALRIDDMIEDLTASLETTPRSSAASLVQAPPRTASPARVRSPSSSSLMVQGELLNSRTDGDGPCTLITARATMLDSECRTSPLGGSLRTGNSLFEGQKRDTRKVRGKDSSLLNDQDEKKRDVQRVEASNGSSTDVSASEYDDVDLEDDEEAEGEVEQEQQIKQDTSHAQAQVYPRPKRSWTVSTSTLMSIEQIGSRSSSPVFKNRAAGSSTPSLTTPATTHSVATMSRPTFGQAGSSYMSRTSLELESWGESSLSLAKKSIEMARASIDRPRTPMERSGLSVEWSKRWGN</sequence>
<feature type="region of interest" description="Disordered" evidence="1">
    <location>
        <begin position="775"/>
        <end position="875"/>
    </location>
</feature>
<dbReference type="EMBL" id="JAIFTL010000010">
    <property type="protein sequence ID" value="KAG9326992.1"/>
    <property type="molecule type" value="Genomic_DNA"/>
</dbReference>
<evidence type="ECO:0000313" key="4">
    <source>
        <dbReference type="Proteomes" id="UP000717515"/>
    </source>
</evidence>
<feature type="compositionally biased region" description="Basic residues" evidence="1">
    <location>
        <begin position="520"/>
        <end position="531"/>
    </location>
</feature>
<feature type="region of interest" description="Disordered" evidence="1">
    <location>
        <begin position="518"/>
        <end position="541"/>
    </location>
</feature>
<evidence type="ECO:0000256" key="2">
    <source>
        <dbReference type="SAM" id="Phobius"/>
    </source>
</evidence>
<feature type="compositionally biased region" description="Polar residues" evidence="1">
    <location>
        <begin position="710"/>
        <end position="719"/>
    </location>
</feature>
<dbReference type="InterPro" id="IPR031606">
    <property type="entry name" value="Kch1/2"/>
</dbReference>
<dbReference type="Pfam" id="PF16944">
    <property type="entry name" value="KCH"/>
    <property type="match status" value="1"/>
</dbReference>
<feature type="compositionally biased region" description="Low complexity" evidence="1">
    <location>
        <begin position="326"/>
        <end position="337"/>
    </location>
</feature>
<feature type="region of interest" description="Disordered" evidence="1">
    <location>
        <begin position="262"/>
        <end position="344"/>
    </location>
</feature>
<feature type="region of interest" description="Disordered" evidence="1">
    <location>
        <begin position="604"/>
        <end position="624"/>
    </location>
</feature>
<reference evidence="3" key="1">
    <citation type="submission" date="2021-07" db="EMBL/GenBank/DDBJ databases">
        <title>Draft genome of Mortierella alpina, strain LL118, isolated from an aspen leaf litter sample.</title>
        <authorList>
            <person name="Yang S."/>
            <person name="Vinatzer B.A."/>
        </authorList>
    </citation>
    <scope>NUCLEOTIDE SEQUENCE</scope>
    <source>
        <strain evidence="3">LL118</strain>
    </source>
</reference>
<dbReference type="Proteomes" id="UP000717515">
    <property type="component" value="Unassembled WGS sequence"/>
</dbReference>
<accession>A0A9P8D0L4</accession>
<feature type="compositionally biased region" description="Basic residues" evidence="1">
    <location>
        <begin position="298"/>
        <end position="311"/>
    </location>
</feature>
<dbReference type="PANTHER" id="PTHR36424:SF1">
    <property type="entry name" value="LOW AFFINITY K(+) TRANSPORTER 1-RELATED"/>
    <property type="match status" value="1"/>
</dbReference>
<organism evidence="3 4">
    <name type="scientific">Mortierella alpina</name>
    <name type="common">Oleaginous fungus</name>
    <name type="synonym">Mortierella renispora</name>
    <dbReference type="NCBI Taxonomy" id="64518"/>
    <lineage>
        <taxon>Eukaryota</taxon>
        <taxon>Fungi</taxon>
        <taxon>Fungi incertae sedis</taxon>
        <taxon>Mucoromycota</taxon>
        <taxon>Mortierellomycotina</taxon>
        <taxon>Mortierellomycetes</taxon>
        <taxon>Mortierellales</taxon>
        <taxon>Mortierellaceae</taxon>
        <taxon>Mortierella</taxon>
    </lineage>
</organism>
<name>A0A9P8D0L4_MORAP</name>
<dbReference type="GO" id="GO:0015079">
    <property type="term" value="F:potassium ion transmembrane transporter activity"/>
    <property type="evidence" value="ECO:0007669"/>
    <property type="project" value="InterPro"/>
</dbReference>
<gene>
    <name evidence="3" type="ORF">KVV02_006469</name>
</gene>
<feature type="region of interest" description="Disordered" evidence="1">
    <location>
        <begin position="961"/>
        <end position="984"/>
    </location>
</feature>
<evidence type="ECO:0000313" key="3">
    <source>
        <dbReference type="EMBL" id="KAG9326992.1"/>
    </source>
</evidence>
<dbReference type="PANTHER" id="PTHR36424">
    <property type="entry name" value="PHEROMONE-REGULATED MEMBRANE PROTEIN 6"/>
    <property type="match status" value="1"/>
</dbReference>
<keyword evidence="2" id="KW-0472">Membrane</keyword>